<evidence type="ECO:0000313" key="2">
    <source>
        <dbReference type="Proteomes" id="UP000229612"/>
    </source>
</evidence>
<gene>
    <name evidence="1" type="ORF">COU14_00595</name>
</gene>
<organism evidence="1 2">
    <name type="scientific">Candidatus Kaiserbacteria bacterium CG10_big_fil_rev_8_21_14_0_10_44_10</name>
    <dbReference type="NCBI Taxonomy" id="1974606"/>
    <lineage>
        <taxon>Bacteria</taxon>
        <taxon>Candidatus Kaiseribacteriota</taxon>
    </lineage>
</organism>
<comment type="caution">
    <text evidence="1">The sequence shown here is derived from an EMBL/GenBank/DDBJ whole genome shotgun (WGS) entry which is preliminary data.</text>
</comment>
<evidence type="ECO:0000313" key="1">
    <source>
        <dbReference type="EMBL" id="PIR86144.1"/>
    </source>
</evidence>
<dbReference type="Proteomes" id="UP000229612">
    <property type="component" value="Unassembled WGS sequence"/>
</dbReference>
<dbReference type="EMBL" id="PFBG01000006">
    <property type="protein sequence ID" value="PIR86144.1"/>
    <property type="molecule type" value="Genomic_DNA"/>
</dbReference>
<protein>
    <submittedName>
        <fullName evidence="1">Uncharacterized protein</fullName>
    </submittedName>
</protein>
<reference evidence="2" key="1">
    <citation type="submission" date="2017-09" db="EMBL/GenBank/DDBJ databases">
        <title>Depth-based differentiation of microbial function through sediment-hosted aquifers and enrichment of novel symbionts in the deep terrestrial subsurface.</title>
        <authorList>
            <person name="Probst A.J."/>
            <person name="Ladd B."/>
            <person name="Jarett J.K."/>
            <person name="Geller-Mcgrath D.E."/>
            <person name="Sieber C.M.K."/>
            <person name="Emerson J.B."/>
            <person name="Anantharaman K."/>
            <person name="Thomas B.C."/>
            <person name="Malmstrom R."/>
            <person name="Stieglmeier M."/>
            <person name="Klingl A."/>
            <person name="Woyke T."/>
            <person name="Ryan C.M."/>
            <person name="Banfield J.F."/>
        </authorList>
    </citation>
    <scope>NUCLEOTIDE SEQUENCE [LARGE SCALE GENOMIC DNA]</scope>
</reference>
<dbReference type="AlphaFoldDB" id="A0A2H0UIA6"/>
<sequence>MRVIFHKTDCWCEVLFHKIVLAVGFRKDNDAQSYYLQREDIGLAHFYNTIIEILLFLTHK</sequence>
<name>A0A2H0UIA6_9BACT</name>
<accession>A0A2H0UIA6</accession>
<proteinExistence type="predicted"/>